<protein>
    <recommendedName>
        <fullName evidence="12">Probable peptidoglycan glycosyltransferase FtsW</fullName>
        <ecNumber evidence="14">2.4.99.28</ecNumber>
    </recommendedName>
    <alternativeName>
        <fullName evidence="13">Cell division protein FtsW</fullName>
    </alternativeName>
    <alternativeName>
        <fullName evidence="10">Cell wall polymerase</fullName>
    </alternativeName>
    <alternativeName>
        <fullName evidence="9">Peptidoglycan polymerase</fullName>
    </alternativeName>
</protein>
<keyword evidence="5" id="KW-0133">Cell shape</keyword>
<feature type="transmembrane region" description="Helical" evidence="16">
    <location>
        <begin position="244"/>
        <end position="270"/>
    </location>
</feature>
<keyword evidence="8 16" id="KW-0472">Membrane</keyword>
<evidence type="ECO:0000256" key="4">
    <source>
        <dbReference type="ARBA" id="ARBA00022692"/>
    </source>
</evidence>
<gene>
    <name evidence="17" type="ORF">THFILI_08395</name>
</gene>
<evidence type="ECO:0000256" key="12">
    <source>
        <dbReference type="ARBA" id="ARBA00041185"/>
    </source>
</evidence>
<feature type="transmembrane region" description="Helical" evidence="16">
    <location>
        <begin position="142"/>
        <end position="159"/>
    </location>
</feature>
<feature type="transmembrane region" description="Helical" evidence="16">
    <location>
        <begin position="164"/>
        <end position="183"/>
    </location>
</feature>
<reference evidence="17 18" key="1">
    <citation type="journal article" date="2015" name="Genome Announc.">
        <title>Draft Genome Sequence of the Thermophile Thermus filiformis ATCC 43280, Producer of Carotenoid-(Di)glucoside-Branched Fatty Acid (Di)esters and Source of Hyperthermostable Enzymes of Biotechnological Interest.</title>
        <authorList>
            <person name="Mandelli F."/>
            <person name="Oliveira Ramires B."/>
            <person name="Couger M.B."/>
            <person name="Paixao D.A."/>
            <person name="Camilo C.M."/>
            <person name="Polikarpov I."/>
            <person name="Prade R."/>
            <person name="Riano-Pachon D.M."/>
            <person name="Squina F.M."/>
        </authorList>
    </citation>
    <scope>NUCLEOTIDE SEQUENCE [LARGE SCALE GENOMIC DNA]</scope>
    <source>
        <strain evidence="17 18">ATCC 43280</strain>
    </source>
</reference>
<dbReference type="PANTHER" id="PTHR30474:SF2">
    <property type="entry name" value="PEPTIDOGLYCAN GLYCOSYLTRANSFERASE FTSW-RELATED"/>
    <property type="match status" value="1"/>
</dbReference>
<dbReference type="RefSeq" id="WP_038064957.1">
    <property type="nucleotide sequence ID" value="NZ_JPSL02000039.1"/>
</dbReference>
<evidence type="ECO:0000256" key="7">
    <source>
        <dbReference type="ARBA" id="ARBA00022989"/>
    </source>
</evidence>
<dbReference type="GO" id="GO:0008360">
    <property type="term" value="P:regulation of cell shape"/>
    <property type="evidence" value="ECO:0007669"/>
    <property type="project" value="UniProtKB-KW"/>
</dbReference>
<feature type="transmembrane region" description="Helical" evidence="16">
    <location>
        <begin position="118"/>
        <end position="136"/>
    </location>
</feature>
<name>A0A0A2WNH7_THEFI</name>
<dbReference type="GO" id="GO:0009252">
    <property type="term" value="P:peptidoglycan biosynthetic process"/>
    <property type="evidence" value="ECO:0007669"/>
    <property type="project" value="UniProtKB-KW"/>
</dbReference>
<dbReference type="GO" id="GO:0032153">
    <property type="term" value="C:cell division site"/>
    <property type="evidence" value="ECO:0007669"/>
    <property type="project" value="TreeGrafter"/>
</dbReference>
<evidence type="ECO:0000256" key="9">
    <source>
        <dbReference type="ARBA" id="ARBA00032370"/>
    </source>
</evidence>
<dbReference type="EMBL" id="JPSL02000039">
    <property type="protein sequence ID" value="KGQ21701.1"/>
    <property type="molecule type" value="Genomic_DNA"/>
</dbReference>
<evidence type="ECO:0000256" key="10">
    <source>
        <dbReference type="ARBA" id="ARBA00033270"/>
    </source>
</evidence>
<keyword evidence="17" id="KW-0132">Cell division</keyword>
<comment type="catalytic activity">
    <reaction evidence="15">
        <text>[GlcNAc-(1-&gt;4)-Mur2Ac(oyl-L-Ala-gamma-D-Glu-L-Lys-D-Ala-D-Ala)](n)-di-trans,octa-cis-undecaprenyl diphosphate + beta-D-GlcNAc-(1-&gt;4)-Mur2Ac(oyl-L-Ala-gamma-D-Glu-L-Lys-D-Ala-D-Ala)-di-trans,octa-cis-undecaprenyl diphosphate = [GlcNAc-(1-&gt;4)-Mur2Ac(oyl-L-Ala-gamma-D-Glu-L-Lys-D-Ala-D-Ala)](n+1)-di-trans,octa-cis-undecaprenyl diphosphate + di-trans,octa-cis-undecaprenyl diphosphate + H(+)</text>
        <dbReference type="Rhea" id="RHEA:23708"/>
        <dbReference type="Rhea" id="RHEA-COMP:9602"/>
        <dbReference type="Rhea" id="RHEA-COMP:9603"/>
        <dbReference type="ChEBI" id="CHEBI:15378"/>
        <dbReference type="ChEBI" id="CHEBI:58405"/>
        <dbReference type="ChEBI" id="CHEBI:60033"/>
        <dbReference type="ChEBI" id="CHEBI:78435"/>
        <dbReference type="EC" id="2.4.99.28"/>
    </reaction>
</comment>
<comment type="similarity">
    <text evidence="11">Belongs to the SEDS family. FtsW subfamily.</text>
</comment>
<evidence type="ECO:0000313" key="17">
    <source>
        <dbReference type="EMBL" id="KGQ21701.1"/>
    </source>
</evidence>
<keyword evidence="3" id="KW-0808">Transferase</keyword>
<evidence type="ECO:0000256" key="1">
    <source>
        <dbReference type="ARBA" id="ARBA00004141"/>
    </source>
</evidence>
<accession>A0A0A2WNH7</accession>
<evidence type="ECO:0000256" key="8">
    <source>
        <dbReference type="ARBA" id="ARBA00023136"/>
    </source>
</evidence>
<evidence type="ECO:0000256" key="13">
    <source>
        <dbReference type="ARBA" id="ARBA00041418"/>
    </source>
</evidence>
<feature type="transmembrane region" description="Helical" evidence="16">
    <location>
        <begin position="32"/>
        <end position="50"/>
    </location>
</feature>
<dbReference type="Pfam" id="PF01098">
    <property type="entry name" value="FTSW_RODA_SPOVE"/>
    <property type="match status" value="1"/>
</dbReference>
<feature type="transmembrane region" description="Helical" evidence="16">
    <location>
        <begin position="57"/>
        <end position="75"/>
    </location>
</feature>
<keyword evidence="7 16" id="KW-1133">Transmembrane helix</keyword>
<keyword evidence="17" id="KW-0131">Cell cycle</keyword>
<dbReference type="PATRIC" id="fig|276.5.peg.1491"/>
<proteinExistence type="inferred from homology"/>
<evidence type="ECO:0000256" key="16">
    <source>
        <dbReference type="SAM" id="Phobius"/>
    </source>
</evidence>
<sequence length="350" mass="36715">MDPILTLVQLALLGFSLVGVTAAEPGLFLPHLLKIGLGLLATLAFAFLIPPGPLLRHALGLHLGVMVLLGLVLLVGEGPGGVRRWLDLGPLQLQPSELAKVSLVLYLASFVGRKGTDYPIVGPFLILGFTAGLVLLEPDFATALFLFALALAVLLVIGLPWRRLFSIVLSSIILALALGGSYLERFRYVAERFTAFLGFWQGRADASGEAYQVVQAQKALLAAGPFGHGPGAGLIHLPEAHNDMVFASVVYATGWLGGGMVLLLYGLLFLRGLQVALRLRGAESVLATGLTLYLTGQAAINIGVTLGFLPVTGVPLPLLSYGGSSLLVAGAALGMLSALARRGEGRRAWS</sequence>
<keyword evidence="6" id="KW-0573">Peptidoglycan synthesis</keyword>
<dbReference type="Proteomes" id="UP000030364">
    <property type="component" value="Unassembled WGS sequence"/>
</dbReference>
<dbReference type="PANTHER" id="PTHR30474">
    <property type="entry name" value="CELL CYCLE PROTEIN"/>
    <property type="match status" value="1"/>
</dbReference>
<evidence type="ECO:0000256" key="2">
    <source>
        <dbReference type="ARBA" id="ARBA00022676"/>
    </source>
</evidence>
<dbReference type="OrthoDB" id="32485at2"/>
<dbReference type="GO" id="GO:0051301">
    <property type="term" value="P:cell division"/>
    <property type="evidence" value="ECO:0007669"/>
    <property type="project" value="UniProtKB-KW"/>
</dbReference>
<dbReference type="GO" id="GO:0015648">
    <property type="term" value="F:lipid-linked peptidoglycan transporter activity"/>
    <property type="evidence" value="ECO:0007669"/>
    <property type="project" value="TreeGrafter"/>
</dbReference>
<dbReference type="GO" id="GO:0008955">
    <property type="term" value="F:peptidoglycan glycosyltransferase activity"/>
    <property type="evidence" value="ECO:0007669"/>
    <property type="project" value="UniProtKB-EC"/>
</dbReference>
<evidence type="ECO:0000256" key="11">
    <source>
        <dbReference type="ARBA" id="ARBA00038053"/>
    </source>
</evidence>
<evidence type="ECO:0000256" key="15">
    <source>
        <dbReference type="ARBA" id="ARBA00049902"/>
    </source>
</evidence>
<dbReference type="AlphaFoldDB" id="A0A0A2WNH7"/>
<feature type="transmembrane region" description="Helical" evidence="16">
    <location>
        <begin position="290"/>
        <end position="312"/>
    </location>
</feature>
<feature type="transmembrane region" description="Helical" evidence="16">
    <location>
        <begin position="318"/>
        <end position="340"/>
    </location>
</feature>
<organism evidence="17 18">
    <name type="scientific">Thermus filiformis</name>
    <dbReference type="NCBI Taxonomy" id="276"/>
    <lineage>
        <taxon>Bacteria</taxon>
        <taxon>Thermotogati</taxon>
        <taxon>Deinococcota</taxon>
        <taxon>Deinococci</taxon>
        <taxon>Thermales</taxon>
        <taxon>Thermaceae</taxon>
        <taxon>Thermus</taxon>
    </lineage>
</organism>
<dbReference type="InterPro" id="IPR001182">
    <property type="entry name" value="FtsW/RodA"/>
</dbReference>
<evidence type="ECO:0000256" key="5">
    <source>
        <dbReference type="ARBA" id="ARBA00022960"/>
    </source>
</evidence>
<keyword evidence="2" id="KW-0328">Glycosyltransferase</keyword>
<dbReference type="GO" id="GO:0005886">
    <property type="term" value="C:plasma membrane"/>
    <property type="evidence" value="ECO:0007669"/>
    <property type="project" value="TreeGrafter"/>
</dbReference>
<keyword evidence="4 16" id="KW-0812">Transmembrane</keyword>
<evidence type="ECO:0000313" key="18">
    <source>
        <dbReference type="Proteomes" id="UP000030364"/>
    </source>
</evidence>
<comment type="subcellular location">
    <subcellularLocation>
        <location evidence="1">Membrane</location>
        <topology evidence="1">Multi-pass membrane protein</topology>
    </subcellularLocation>
</comment>
<evidence type="ECO:0000256" key="3">
    <source>
        <dbReference type="ARBA" id="ARBA00022679"/>
    </source>
</evidence>
<keyword evidence="18" id="KW-1185">Reference proteome</keyword>
<evidence type="ECO:0000256" key="14">
    <source>
        <dbReference type="ARBA" id="ARBA00044770"/>
    </source>
</evidence>
<comment type="caution">
    <text evidence="17">The sequence shown here is derived from an EMBL/GenBank/DDBJ whole genome shotgun (WGS) entry which is preliminary data.</text>
</comment>
<evidence type="ECO:0000256" key="6">
    <source>
        <dbReference type="ARBA" id="ARBA00022984"/>
    </source>
</evidence>
<dbReference type="STRING" id="276.THFILI_08395"/>
<dbReference type="EC" id="2.4.99.28" evidence="14"/>